<keyword evidence="1" id="KW-1133">Transmembrane helix</keyword>
<name>A0A382YQ41_9ZZZZ</name>
<sequence>MAENGNRVDRLVGKTPWWVVSSFFHIVILMVAALLFGMGVMVEEDIPVVVRPSMIPIVIPQMEELPDLERAEKLLDIPKKNDSPLFRKVQEQDVNTSDEDEFKKTNKESTDFVSDKPFKDRALIDFIGAGATSSGALFSEEGGNKWSLVDSGGGSKETESAVLAALRWLARHQNRDGSWKAVSYTEECKKSTRNA</sequence>
<feature type="non-terminal residue" evidence="2">
    <location>
        <position position="195"/>
    </location>
</feature>
<dbReference type="EMBL" id="UINC01177488">
    <property type="protein sequence ID" value="SVD85161.1"/>
    <property type="molecule type" value="Genomic_DNA"/>
</dbReference>
<evidence type="ECO:0000256" key="1">
    <source>
        <dbReference type="SAM" id="Phobius"/>
    </source>
</evidence>
<dbReference type="SUPFAM" id="SSF81853">
    <property type="entry name" value="Family 10 polysaccharide lyase"/>
    <property type="match status" value="1"/>
</dbReference>
<reference evidence="2" key="1">
    <citation type="submission" date="2018-05" db="EMBL/GenBank/DDBJ databases">
        <authorList>
            <person name="Lanie J.A."/>
            <person name="Ng W.-L."/>
            <person name="Kazmierczak K.M."/>
            <person name="Andrzejewski T.M."/>
            <person name="Davidsen T.M."/>
            <person name="Wayne K.J."/>
            <person name="Tettelin H."/>
            <person name="Glass J.I."/>
            <person name="Rusch D."/>
            <person name="Podicherti R."/>
            <person name="Tsui H.-C.T."/>
            <person name="Winkler M.E."/>
        </authorList>
    </citation>
    <scope>NUCLEOTIDE SEQUENCE</scope>
</reference>
<dbReference type="AlphaFoldDB" id="A0A382YQ41"/>
<protein>
    <submittedName>
        <fullName evidence="2">Uncharacterized protein</fullName>
    </submittedName>
</protein>
<keyword evidence="1" id="KW-0812">Transmembrane</keyword>
<feature type="transmembrane region" description="Helical" evidence="1">
    <location>
        <begin position="17"/>
        <end position="42"/>
    </location>
</feature>
<evidence type="ECO:0000313" key="2">
    <source>
        <dbReference type="EMBL" id="SVD85161.1"/>
    </source>
</evidence>
<keyword evidence="1" id="KW-0472">Membrane</keyword>
<proteinExistence type="predicted"/>
<gene>
    <name evidence="2" type="ORF">METZ01_LOCUS438015</name>
</gene>
<accession>A0A382YQ41</accession>
<organism evidence="2">
    <name type="scientific">marine metagenome</name>
    <dbReference type="NCBI Taxonomy" id="408172"/>
    <lineage>
        <taxon>unclassified sequences</taxon>
        <taxon>metagenomes</taxon>
        <taxon>ecological metagenomes</taxon>
    </lineage>
</organism>